<dbReference type="KEGG" id="bany:112050416"/>
<dbReference type="OrthoDB" id="7407406at2759"/>
<sequence length="213" mass="24710">MNCLRLFRSNKYNYLSKIVSTKYISQHPLKFMDVQDKWKEKDGVSNRWDLIYKAPMESALNVATAYLTASTVTVAAGSIYYAGFQFDVNTMYDPVLLGDEVVIANNSLECLIYFGAFVMFNVCVKVVLSKFVVRMYKDGDEYLAIFRGNWYNSIVKHKFHLNEFRKLNPTYVVSWGSSRFGLGKKHGILLHNYFKTPEYFNNLLYKSKPDAKE</sequence>
<dbReference type="GeneID" id="112050416"/>
<dbReference type="Proteomes" id="UP001652582">
    <property type="component" value="Chromosome 4"/>
</dbReference>
<proteinExistence type="predicted"/>
<dbReference type="RefSeq" id="XP_023944449.2">
    <property type="nucleotide sequence ID" value="XM_024088681.2"/>
</dbReference>
<organism evidence="2 3">
    <name type="scientific">Bicyclus anynana</name>
    <name type="common">Squinting bush brown butterfly</name>
    <dbReference type="NCBI Taxonomy" id="110368"/>
    <lineage>
        <taxon>Eukaryota</taxon>
        <taxon>Metazoa</taxon>
        <taxon>Ecdysozoa</taxon>
        <taxon>Arthropoda</taxon>
        <taxon>Hexapoda</taxon>
        <taxon>Insecta</taxon>
        <taxon>Pterygota</taxon>
        <taxon>Neoptera</taxon>
        <taxon>Endopterygota</taxon>
        <taxon>Lepidoptera</taxon>
        <taxon>Glossata</taxon>
        <taxon>Ditrysia</taxon>
        <taxon>Papilionoidea</taxon>
        <taxon>Nymphalidae</taxon>
        <taxon>Satyrinae</taxon>
        <taxon>Satyrini</taxon>
        <taxon>Mycalesina</taxon>
        <taxon>Bicyclus</taxon>
    </lineage>
</organism>
<dbReference type="AlphaFoldDB" id="A0A6J1NC13"/>
<protein>
    <submittedName>
        <fullName evidence="3">Uncharacterized protein LOC112050416</fullName>
    </submittedName>
</protein>
<keyword evidence="1" id="KW-1133">Transmembrane helix</keyword>
<evidence type="ECO:0000313" key="2">
    <source>
        <dbReference type="Proteomes" id="UP001652582"/>
    </source>
</evidence>
<feature type="transmembrane region" description="Helical" evidence="1">
    <location>
        <begin position="103"/>
        <end position="128"/>
    </location>
</feature>
<keyword evidence="2" id="KW-1185">Reference proteome</keyword>
<evidence type="ECO:0000256" key="1">
    <source>
        <dbReference type="SAM" id="Phobius"/>
    </source>
</evidence>
<keyword evidence="1" id="KW-0472">Membrane</keyword>
<feature type="transmembrane region" description="Helical" evidence="1">
    <location>
        <begin position="59"/>
        <end position="83"/>
    </location>
</feature>
<gene>
    <name evidence="3" type="primary">LOC112050416</name>
</gene>
<keyword evidence="1" id="KW-0812">Transmembrane</keyword>
<accession>A0A6J1NC13</accession>
<reference evidence="3" key="1">
    <citation type="submission" date="2025-08" db="UniProtKB">
        <authorList>
            <consortium name="RefSeq"/>
        </authorList>
    </citation>
    <scope>IDENTIFICATION</scope>
</reference>
<evidence type="ECO:0000313" key="3">
    <source>
        <dbReference type="RefSeq" id="XP_023944449.2"/>
    </source>
</evidence>
<name>A0A6J1NC13_BICAN</name>